<organism evidence="5 6">
    <name type="scientific">Roseomonas alba</name>
    <dbReference type="NCBI Taxonomy" id="2846776"/>
    <lineage>
        <taxon>Bacteria</taxon>
        <taxon>Pseudomonadati</taxon>
        <taxon>Pseudomonadota</taxon>
        <taxon>Alphaproteobacteria</taxon>
        <taxon>Acetobacterales</taxon>
        <taxon>Roseomonadaceae</taxon>
        <taxon>Roseomonas</taxon>
    </lineage>
</organism>
<evidence type="ECO:0000259" key="4">
    <source>
        <dbReference type="Pfam" id="PF00496"/>
    </source>
</evidence>
<evidence type="ECO:0000256" key="2">
    <source>
        <dbReference type="ARBA" id="ARBA00005695"/>
    </source>
</evidence>
<dbReference type="InterPro" id="IPR039424">
    <property type="entry name" value="SBP_5"/>
</dbReference>
<evidence type="ECO:0000313" key="5">
    <source>
        <dbReference type="EMBL" id="MBW6401509.1"/>
    </source>
</evidence>
<accession>A0ABS7AK45</accession>
<keyword evidence="6" id="KW-1185">Reference proteome</keyword>
<dbReference type="PANTHER" id="PTHR30290:SF83">
    <property type="entry name" value="ABC TRANSPORTER SUBSTRATE-BINDING PROTEIN"/>
    <property type="match status" value="1"/>
</dbReference>
<feature type="domain" description="Solute-binding protein family 5" evidence="4">
    <location>
        <begin position="26"/>
        <end position="133"/>
    </location>
</feature>
<dbReference type="SUPFAM" id="SSF53850">
    <property type="entry name" value="Periplasmic binding protein-like II"/>
    <property type="match status" value="1"/>
</dbReference>
<dbReference type="Proteomes" id="UP001196565">
    <property type="component" value="Unassembled WGS sequence"/>
</dbReference>
<evidence type="ECO:0000313" key="6">
    <source>
        <dbReference type="Proteomes" id="UP001196565"/>
    </source>
</evidence>
<reference evidence="5 6" key="1">
    <citation type="submission" date="2021-07" db="EMBL/GenBank/DDBJ databases">
        <authorList>
            <person name="So Y."/>
        </authorList>
    </citation>
    <scope>NUCLEOTIDE SEQUENCE [LARGE SCALE GENOMIC DNA]</scope>
    <source>
        <strain evidence="5 6">HJA6</strain>
    </source>
</reference>
<evidence type="ECO:0000256" key="3">
    <source>
        <dbReference type="SAM" id="MobiDB-lite"/>
    </source>
</evidence>
<comment type="similarity">
    <text evidence="2">Belongs to the bacterial solute-binding protein 5 family.</text>
</comment>
<dbReference type="PANTHER" id="PTHR30290">
    <property type="entry name" value="PERIPLASMIC BINDING COMPONENT OF ABC TRANSPORTER"/>
    <property type="match status" value="1"/>
</dbReference>
<name>A0ABS7AK45_9PROT</name>
<dbReference type="InterPro" id="IPR000914">
    <property type="entry name" value="SBP_5_dom"/>
</dbReference>
<comment type="caution">
    <text evidence="5">The sequence shown here is derived from an EMBL/GenBank/DDBJ whole genome shotgun (WGS) entry which is preliminary data.</text>
</comment>
<comment type="subcellular location">
    <subcellularLocation>
        <location evidence="1">Periplasm</location>
    </subcellularLocation>
</comment>
<gene>
    <name evidence="5" type="ORF">KPL78_26900</name>
</gene>
<sequence length="155" mass="17284">MKLTDQNAPQYDRRQVAQTYGRIGYIAGFETLGDHAINISTREPDALLPHHLGCIVFSSPTQWEKVGRSCEDHTCAPVGTGPWKFRSIVPRQRLELVKNAGYWDPARIPTTDRLVLLPIPDASNRVATLLSGQWPGSRRPRPTPCRPCGPPTCRS</sequence>
<protein>
    <recommendedName>
        <fullName evidence="4">Solute-binding protein family 5 domain-containing protein</fullName>
    </recommendedName>
</protein>
<dbReference type="Pfam" id="PF00496">
    <property type="entry name" value="SBP_bac_5"/>
    <property type="match status" value="1"/>
</dbReference>
<dbReference type="Gene3D" id="3.40.190.10">
    <property type="entry name" value="Periplasmic binding protein-like II"/>
    <property type="match status" value="1"/>
</dbReference>
<proteinExistence type="inferred from homology"/>
<evidence type="ECO:0000256" key="1">
    <source>
        <dbReference type="ARBA" id="ARBA00004418"/>
    </source>
</evidence>
<feature type="region of interest" description="Disordered" evidence="3">
    <location>
        <begin position="132"/>
        <end position="155"/>
    </location>
</feature>
<feature type="compositionally biased region" description="Pro residues" evidence="3">
    <location>
        <begin position="142"/>
        <end position="155"/>
    </location>
</feature>
<dbReference type="EMBL" id="JAHYBZ010000012">
    <property type="protein sequence ID" value="MBW6401509.1"/>
    <property type="molecule type" value="Genomic_DNA"/>
</dbReference>